<dbReference type="InterPro" id="IPR003323">
    <property type="entry name" value="OTU_dom"/>
</dbReference>
<keyword evidence="3" id="KW-0645">Protease</keyword>
<dbReference type="Proteomes" id="UP000030655">
    <property type="component" value="Unassembled WGS sequence"/>
</dbReference>
<dbReference type="Gene3D" id="3.30.200.60">
    <property type="entry name" value="Peptidase C65 Otubain, subdomain 1"/>
    <property type="match status" value="1"/>
</dbReference>
<dbReference type="Pfam" id="PF10275">
    <property type="entry name" value="Peptidase_C65"/>
    <property type="match status" value="1"/>
</dbReference>
<comment type="catalytic activity">
    <reaction evidence="1">
        <text>Thiol-dependent hydrolysis of ester, thioester, amide, peptide and isopeptide bonds formed by the C-terminal Gly of ubiquitin (a 76-residue protein attached to proteins as an intracellular targeting signal).</text>
        <dbReference type="EC" id="3.4.19.12"/>
    </reaction>
</comment>
<proteinExistence type="predicted"/>
<evidence type="ECO:0000313" key="9">
    <source>
        <dbReference type="Proteomes" id="UP000030655"/>
    </source>
</evidence>
<dbReference type="EC" id="3.4.19.12" evidence="2"/>
<dbReference type="GO" id="GO:0005634">
    <property type="term" value="C:nucleus"/>
    <property type="evidence" value="ECO:0007669"/>
    <property type="project" value="TreeGrafter"/>
</dbReference>
<evidence type="ECO:0000313" key="8">
    <source>
        <dbReference type="EMBL" id="KCZ81500.1"/>
    </source>
</evidence>
<dbReference type="InterPro" id="IPR019400">
    <property type="entry name" value="Peptidase_C65_otubain"/>
</dbReference>
<reference evidence="8 9" key="2">
    <citation type="submission" date="2014-03" db="EMBL/GenBank/DDBJ databases">
        <title>The Genome Sequence of Anncaliia algerae insect isolate PRA339.</title>
        <authorList>
            <consortium name="The Broad Institute Genome Sequencing Platform"/>
            <consortium name="The Broad Institute Genome Sequencing Center for Infectious Disease"/>
            <person name="Cuomo C."/>
            <person name="Becnel J."/>
            <person name="Sanscrainte N."/>
            <person name="Walker B."/>
            <person name="Young S.K."/>
            <person name="Zeng Q."/>
            <person name="Gargeya S."/>
            <person name="Fitzgerald M."/>
            <person name="Haas B."/>
            <person name="Abouelleil A."/>
            <person name="Alvarado L."/>
            <person name="Arachchi H.M."/>
            <person name="Berlin A.M."/>
            <person name="Chapman S.B."/>
            <person name="Dewar J."/>
            <person name="Goldberg J."/>
            <person name="Griggs A."/>
            <person name="Gujja S."/>
            <person name="Hansen M."/>
            <person name="Howarth C."/>
            <person name="Imamovic A."/>
            <person name="Larimer J."/>
            <person name="McCowan C."/>
            <person name="Murphy C."/>
            <person name="Neiman D."/>
            <person name="Pearson M."/>
            <person name="Priest M."/>
            <person name="Roberts A."/>
            <person name="Saif S."/>
            <person name="Shea T."/>
            <person name="Sisk P."/>
            <person name="Sykes S."/>
            <person name="Wortman J."/>
            <person name="Nusbaum C."/>
            <person name="Birren B."/>
        </authorList>
    </citation>
    <scope>NUCLEOTIDE SEQUENCE [LARGE SCALE GENOMIC DNA]</scope>
    <source>
        <strain evidence="8 9">PRA339</strain>
    </source>
</reference>
<dbReference type="HOGENOM" id="CLU_1073520_0_0_1"/>
<dbReference type="Gene3D" id="1.20.1300.20">
    <property type="entry name" value="Peptidase C65 Otubain, subdomain 2"/>
    <property type="match status" value="1"/>
</dbReference>
<keyword evidence="5" id="KW-0378">Hydrolase</keyword>
<evidence type="ECO:0000256" key="6">
    <source>
        <dbReference type="ARBA" id="ARBA00022807"/>
    </source>
</evidence>
<evidence type="ECO:0000256" key="2">
    <source>
        <dbReference type="ARBA" id="ARBA00012759"/>
    </source>
</evidence>
<dbReference type="VEuPathDB" id="MicrosporidiaDB:H312_01078"/>
<keyword evidence="4" id="KW-0833">Ubl conjugation pathway</keyword>
<evidence type="ECO:0000256" key="4">
    <source>
        <dbReference type="ARBA" id="ARBA00022786"/>
    </source>
</evidence>
<dbReference type="EMBL" id="KK365141">
    <property type="protein sequence ID" value="KCZ81500.1"/>
    <property type="molecule type" value="Genomic_DNA"/>
</dbReference>
<organism evidence="8 9">
    <name type="scientific">Anncaliia algerae PRA339</name>
    <dbReference type="NCBI Taxonomy" id="1288291"/>
    <lineage>
        <taxon>Eukaryota</taxon>
        <taxon>Fungi</taxon>
        <taxon>Fungi incertae sedis</taxon>
        <taxon>Microsporidia</taxon>
        <taxon>Tubulinosematoidea</taxon>
        <taxon>Tubulinosematidae</taxon>
        <taxon>Anncaliia</taxon>
    </lineage>
</organism>
<sequence>MTVKLALNKTLMSSTKKENDNFEIYEEEVKMSLDIKEGRDEEENKDIPKIDIEPEYVSNKISLIFHPLMCDNSFKEKMQSLLNDHKKFRFTTRDGNCFYSSFLANYLQKENLEEKKEYFTEINLKYKELTKLTSVDEFFDALVFLFEFTKKEELNKASTFDFLSAITYLKILIHYELLSNSSFYESFLECSLTEFISSTVSPLYTDTENIHIQALANIAKVKINVYSVRTNNQGERNEFGEGGVVIDILNTPNHFEPIE</sequence>
<dbReference type="PANTHER" id="PTHR12931">
    <property type="entry name" value="UBIQUITIN THIOLESTERASE PROTEIN OTUB"/>
    <property type="match status" value="1"/>
</dbReference>
<gene>
    <name evidence="8" type="ORF">H312_01078</name>
</gene>
<keyword evidence="9" id="KW-1185">Reference proteome</keyword>
<dbReference type="AlphaFoldDB" id="A0A059F2T4"/>
<evidence type="ECO:0000256" key="3">
    <source>
        <dbReference type="ARBA" id="ARBA00022670"/>
    </source>
</evidence>
<dbReference type="GO" id="GO:0043130">
    <property type="term" value="F:ubiquitin binding"/>
    <property type="evidence" value="ECO:0007669"/>
    <property type="project" value="TreeGrafter"/>
</dbReference>
<dbReference type="GO" id="GO:0004843">
    <property type="term" value="F:cysteine-type deubiquitinase activity"/>
    <property type="evidence" value="ECO:0007669"/>
    <property type="project" value="UniProtKB-EC"/>
</dbReference>
<dbReference type="GO" id="GO:0071108">
    <property type="term" value="P:protein K48-linked deubiquitination"/>
    <property type="evidence" value="ECO:0007669"/>
    <property type="project" value="TreeGrafter"/>
</dbReference>
<dbReference type="InterPro" id="IPR038765">
    <property type="entry name" value="Papain-like_cys_pep_sf"/>
</dbReference>
<dbReference type="InterPro" id="IPR042468">
    <property type="entry name" value="Peptidase_C65_otubain_sub1"/>
</dbReference>
<dbReference type="SUPFAM" id="SSF54001">
    <property type="entry name" value="Cysteine proteinases"/>
    <property type="match status" value="1"/>
</dbReference>
<feature type="domain" description="OTU" evidence="7">
    <location>
        <begin position="86"/>
        <end position="259"/>
    </location>
</feature>
<dbReference type="CDD" id="cd22749">
    <property type="entry name" value="Otubain_C65"/>
    <property type="match status" value="1"/>
</dbReference>
<evidence type="ECO:0000256" key="5">
    <source>
        <dbReference type="ARBA" id="ARBA00022801"/>
    </source>
</evidence>
<evidence type="ECO:0000259" key="7">
    <source>
        <dbReference type="PROSITE" id="PS50802"/>
    </source>
</evidence>
<dbReference type="PANTHER" id="PTHR12931:SF15">
    <property type="entry name" value="UBIQUITIN THIOESTERASE OTUBAIN-LIKE"/>
    <property type="match status" value="1"/>
</dbReference>
<dbReference type="OrthoDB" id="18915at2759"/>
<dbReference type="STRING" id="1288291.A0A059F2T4"/>
<dbReference type="InterPro" id="IPR042467">
    <property type="entry name" value="Peptidase_C65_otubain_sub2"/>
</dbReference>
<protein>
    <recommendedName>
        <fullName evidence="2">ubiquitinyl hydrolase 1</fullName>
        <ecNumber evidence="2">3.4.19.12</ecNumber>
    </recommendedName>
</protein>
<dbReference type="PROSITE" id="PS50802">
    <property type="entry name" value="OTU"/>
    <property type="match status" value="1"/>
</dbReference>
<evidence type="ECO:0000256" key="1">
    <source>
        <dbReference type="ARBA" id="ARBA00000707"/>
    </source>
</evidence>
<keyword evidence="6" id="KW-0788">Thiol protease</keyword>
<reference evidence="9" key="1">
    <citation type="submission" date="2013-02" db="EMBL/GenBank/DDBJ databases">
        <authorList>
            <consortium name="The Broad Institute Genome Sequencing Platform"/>
            <person name="Cuomo C."/>
            <person name="Becnel J."/>
            <person name="Sanscrainte N."/>
            <person name="Walker B."/>
            <person name="Young S.K."/>
            <person name="Zeng Q."/>
            <person name="Gargeya S."/>
            <person name="Fitzgerald M."/>
            <person name="Haas B."/>
            <person name="Abouelleil A."/>
            <person name="Alvarado L."/>
            <person name="Arachchi H.M."/>
            <person name="Berlin A.M."/>
            <person name="Chapman S.B."/>
            <person name="Dewar J."/>
            <person name="Goldberg J."/>
            <person name="Griggs A."/>
            <person name="Gujja S."/>
            <person name="Hansen M."/>
            <person name="Howarth C."/>
            <person name="Imamovic A."/>
            <person name="Larimer J."/>
            <person name="McCowan C."/>
            <person name="Murphy C."/>
            <person name="Neiman D."/>
            <person name="Pearson M."/>
            <person name="Priest M."/>
            <person name="Roberts A."/>
            <person name="Saif S."/>
            <person name="Shea T."/>
            <person name="Sisk P."/>
            <person name="Sykes S."/>
            <person name="Wortman J."/>
            <person name="Nusbaum C."/>
            <person name="Birren B."/>
        </authorList>
    </citation>
    <scope>NUCLEOTIDE SEQUENCE [LARGE SCALE GENOMIC DNA]</scope>
    <source>
        <strain evidence="9">PRA339</strain>
    </source>
</reference>
<name>A0A059F2T4_9MICR</name>
<accession>A0A059F2T4</accession>
<dbReference type="GO" id="GO:0006508">
    <property type="term" value="P:proteolysis"/>
    <property type="evidence" value="ECO:0007669"/>
    <property type="project" value="UniProtKB-KW"/>
</dbReference>